<keyword evidence="5" id="KW-0813">Transport</keyword>
<comment type="caution">
    <text evidence="7">The sequence shown here is derived from an EMBL/GenBank/DDBJ whole genome shotgun (WGS) entry which is preliminary data.</text>
</comment>
<keyword evidence="5" id="KW-1003">Cell membrane</keyword>
<feature type="compositionally biased region" description="Acidic residues" evidence="6">
    <location>
        <begin position="148"/>
        <end position="174"/>
    </location>
</feature>
<evidence type="ECO:0000256" key="4">
    <source>
        <dbReference type="ARBA" id="ARBA00023136"/>
    </source>
</evidence>
<feature type="transmembrane region" description="Helical" evidence="5">
    <location>
        <begin position="381"/>
        <end position="400"/>
    </location>
</feature>
<keyword evidence="5" id="KW-0811">Translocation</keyword>
<comment type="subunit">
    <text evidence="5">Forms a complex with TatA.</text>
</comment>
<keyword evidence="4 5" id="KW-0472">Membrane</keyword>
<organism evidence="7 8">
    <name type="scientific">Halarchaeum salinum</name>
    <dbReference type="NCBI Taxonomy" id="489912"/>
    <lineage>
        <taxon>Archaea</taxon>
        <taxon>Methanobacteriati</taxon>
        <taxon>Methanobacteriota</taxon>
        <taxon>Stenosarchaea group</taxon>
        <taxon>Halobacteria</taxon>
        <taxon>Halobacteriales</taxon>
        <taxon>Halobacteriaceae</taxon>
    </lineage>
</organism>
<reference evidence="7 8" key="1">
    <citation type="journal article" date="2019" name="Int. J. Syst. Evol. Microbiol.">
        <title>The Global Catalogue of Microorganisms (GCM) 10K type strain sequencing project: providing services to taxonomists for standard genome sequencing and annotation.</title>
        <authorList>
            <consortium name="The Broad Institute Genomics Platform"/>
            <consortium name="The Broad Institute Genome Sequencing Center for Infectious Disease"/>
            <person name="Wu L."/>
            <person name="Ma J."/>
        </authorList>
    </citation>
    <scope>NUCLEOTIDE SEQUENCE [LARGE SCALE GENOMIC DNA]</scope>
    <source>
        <strain evidence="7 8">JCM 16330</strain>
    </source>
</reference>
<comment type="similarity">
    <text evidence="5">Belongs to the TatC family.</text>
</comment>
<evidence type="ECO:0000256" key="2">
    <source>
        <dbReference type="ARBA" id="ARBA00022692"/>
    </source>
</evidence>
<feature type="region of interest" description="Disordered" evidence="6">
    <location>
        <begin position="1"/>
        <end position="174"/>
    </location>
</feature>
<keyword evidence="3 5" id="KW-1133">Transmembrane helix</keyword>
<feature type="transmembrane region" description="Helical" evidence="5">
    <location>
        <begin position="189"/>
        <end position="213"/>
    </location>
</feature>
<evidence type="ECO:0000256" key="6">
    <source>
        <dbReference type="SAM" id="MobiDB-lite"/>
    </source>
</evidence>
<evidence type="ECO:0000256" key="5">
    <source>
        <dbReference type="HAMAP-Rule" id="MF_00902"/>
    </source>
</evidence>
<keyword evidence="5" id="KW-0653">Protein transport</keyword>
<keyword evidence="2 5" id="KW-0812">Transmembrane</keyword>
<gene>
    <name evidence="5" type="primary">tatC</name>
    <name evidence="7" type="ORF">GCM10009066_06650</name>
</gene>
<feature type="compositionally biased region" description="Acidic residues" evidence="6">
    <location>
        <begin position="45"/>
        <end position="54"/>
    </location>
</feature>
<comment type="function">
    <text evidence="5">Part of the twin-arginine translocation (Tat) system that transports large folded proteins containing a characteristic twin-arginine motif in their signal peptide across membranes.</text>
</comment>
<feature type="transmembrane region" description="Helical" evidence="5">
    <location>
        <begin position="315"/>
        <end position="348"/>
    </location>
</feature>
<dbReference type="PRINTS" id="PR01840">
    <property type="entry name" value="TATCFAMILY"/>
</dbReference>
<dbReference type="GO" id="GO:0065002">
    <property type="term" value="P:intracellular protein transmembrane transport"/>
    <property type="evidence" value="ECO:0007669"/>
    <property type="project" value="TreeGrafter"/>
</dbReference>
<dbReference type="GO" id="GO:0033281">
    <property type="term" value="C:TAT protein transport complex"/>
    <property type="evidence" value="ECO:0007669"/>
    <property type="project" value="UniProtKB-UniRule"/>
</dbReference>
<comment type="subcellular location">
    <subcellularLocation>
        <location evidence="5">Cell membrane</location>
        <topology evidence="5">Multi-pass membrane protein</topology>
    </subcellularLocation>
    <subcellularLocation>
        <location evidence="1">Membrane</location>
        <topology evidence="1">Multi-pass membrane protein</topology>
    </subcellularLocation>
</comment>
<dbReference type="InterPro" id="IPR002033">
    <property type="entry name" value="TatC"/>
</dbReference>
<accession>A0AAV3S5I0</accession>
<evidence type="ECO:0000313" key="8">
    <source>
        <dbReference type="Proteomes" id="UP001500837"/>
    </source>
</evidence>
<feature type="compositionally biased region" description="Acidic residues" evidence="6">
    <location>
        <begin position="70"/>
        <end position="114"/>
    </location>
</feature>
<dbReference type="Pfam" id="PF00902">
    <property type="entry name" value="TatC"/>
    <property type="match status" value="1"/>
</dbReference>
<proteinExistence type="inferred from homology"/>
<feature type="transmembrane region" description="Helical" evidence="5">
    <location>
        <begin position="240"/>
        <end position="260"/>
    </location>
</feature>
<protein>
    <recommendedName>
        <fullName evidence="5">Sec-independent protein translocase protein TatC</fullName>
    </recommendedName>
</protein>
<feature type="transmembrane region" description="Helical" evidence="5">
    <location>
        <begin position="360"/>
        <end position="375"/>
    </location>
</feature>
<feature type="transmembrane region" description="Helical" evidence="5">
    <location>
        <begin position="272"/>
        <end position="295"/>
    </location>
</feature>
<dbReference type="PANTHER" id="PTHR30371">
    <property type="entry name" value="SEC-INDEPENDENT PROTEIN TRANSLOCASE PROTEIN TATC"/>
    <property type="match status" value="1"/>
</dbReference>
<dbReference type="HAMAP" id="MF_00902">
    <property type="entry name" value="TatC"/>
    <property type="match status" value="1"/>
</dbReference>
<evidence type="ECO:0000256" key="1">
    <source>
        <dbReference type="ARBA" id="ARBA00004141"/>
    </source>
</evidence>
<keyword evidence="8" id="KW-1185">Reference proteome</keyword>
<dbReference type="RefSeq" id="WP_343749202.1">
    <property type="nucleotide sequence ID" value="NZ_BAAABL010000033.1"/>
</dbReference>
<dbReference type="AlphaFoldDB" id="A0AAV3S5I0"/>
<evidence type="ECO:0000256" key="3">
    <source>
        <dbReference type="ARBA" id="ARBA00022989"/>
    </source>
</evidence>
<dbReference type="PANTHER" id="PTHR30371:SF0">
    <property type="entry name" value="SEC-INDEPENDENT PROTEIN TRANSLOCASE PROTEIN TATC, CHLOROPLASTIC-RELATED"/>
    <property type="match status" value="1"/>
</dbReference>
<evidence type="ECO:0000313" key="7">
    <source>
        <dbReference type="EMBL" id="GAA0294825.1"/>
    </source>
</evidence>
<sequence>MGDASDGPSDDGLDGDDTDDIDAEDVTHAEDVDADPIEPAVTDVSGDDAPDTDPDGATTDADAEPTSTGAEEDDDDSSDAESADESAEPADESTEPAEMDAEPTGDGSDDEYADPPDSVPDTGDPSVPDEVPSVEDEGVPIEEHDGAADDVEPVPADEVDEGVLGEGPSSDEEQPIAVHVEEMVRRLGVVVLIAGVVSALCFPFGDTLITVIWDGVLPASSTAQPHIYAPLELIVTQFKVASIAGVIVALPVIVYETYAFMRPGLYPHERRYYLAAIPTSLVLAVVGVVFAYFVVVPSVMSYFLYYSTSVANAALALGSTFNLILVLMAYLAIVFQIPLFVMLAIMMGLTTRRWLADRRLLFWGAFAGVSFLATPDPTGVAPVVVAATMIVLFEGTLLLLRWTGN</sequence>
<dbReference type="EMBL" id="BAAABL010000033">
    <property type="protein sequence ID" value="GAA0294825.1"/>
    <property type="molecule type" value="Genomic_DNA"/>
</dbReference>
<feature type="compositionally biased region" description="Acidic residues" evidence="6">
    <location>
        <begin position="8"/>
        <end position="24"/>
    </location>
</feature>
<dbReference type="GO" id="GO:0043953">
    <property type="term" value="P:protein transport by the Tat complex"/>
    <property type="evidence" value="ECO:0007669"/>
    <property type="project" value="UniProtKB-UniRule"/>
</dbReference>
<name>A0AAV3S5I0_9EURY</name>
<dbReference type="Proteomes" id="UP001500837">
    <property type="component" value="Unassembled WGS sequence"/>
</dbReference>
<dbReference type="GO" id="GO:0009977">
    <property type="term" value="F:proton motive force dependent protein transmembrane transporter activity"/>
    <property type="evidence" value="ECO:0007669"/>
    <property type="project" value="TreeGrafter"/>
</dbReference>